<organism evidence="1 2">
    <name type="scientific">Rhabditophanes sp. KR3021</name>
    <dbReference type="NCBI Taxonomy" id="114890"/>
    <lineage>
        <taxon>Eukaryota</taxon>
        <taxon>Metazoa</taxon>
        <taxon>Ecdysozoa</taxon>
        <taxon>Nematoda</taxon>
        <taxon>Chromadorea</taxon>
        <taxon>Rhabditida</taxon>
        <taxon>Tylenchina</taxon>
        <taxon>Panagrolaimomorpha</taxon>
        <taxon>Strongyloidoidea</taxon>
        <taxon>Alloionematidae</taxon>
        <taxon>Rhabditophanes</taxon>
    </lineage>
</organism>
<proteinExistence type="predicted"/>
<evidence type="ECO:0000313" key="1">
    <source>
        <dbReference type="Proteomes" id="UP000095286"/>
    </source>
</evidence>
<reference evidence="2" key="1">
    <citation type="submission" date="2016-11" db="UniProtKB">
        <authorList>
            <consortium name="WormBaseParasite"/>
        </authorList>
    </citation>
    <scope>IDENTIFICATION</scope>
    <source>
        <strain evidence="2">KR3021</strain>
    </source>
</reference>
<name>A0AC35THK6_9BILA</name>
<evidence type="ECO:0000313" key="2">
    <source>
        <dbReference type="WBParaSite" id="RSKR_0000077900.1"/>
    </source>
</evidence>
<sequence>MWRKKLTLLHLLDNDFWIGGKAYWNDNTGLQWKWSNEKSSIIKSFFWEQNKEEPQDSYENVCIKLTKNSWFKDWKPGSCSDTNRVLCQKDISKELQRTDSQLQCDCLHQFSGTFCEINKADTHFACSNNNLLITCPVNTFIHIQFAQFGVFPFNIIGTICPVTESPNTSNTTLSTCTDTFTLITIKNLCQAKNECSAAKISSLFDYSICSQQSGTALKYRYSCEAKETFEHCPDQMNLVDGRCFKVVSNLASNWYNARQDCGKSGGDLIDPKSSPQLHSFIVSTFDKAIIPPKSEYQYWEMGFMNDQEGNCTSKQCPCFQVTSSIAASFTSSLVNCQQNLNWICEGSSLTEADRSLSSSRLEDTDDSFANINTLEEDEILTVDKSCGSVTWFSLTFERTEACKNASTSCGKGQVAVLECDCLSGEWNGLPDTRKCKHDFFRDIYRRLEDAGEDILNITSFFEENLKKQVEAGSLYAGDLTESVNVITKLLDFYSKTHDHSYDQKFVHSLAQSGDWMFSENNREVWSTLKSDGLVQNVSSLITLLERAVYAPQELQQLETQLTNWEFIVIPDYKPPPKNPPRLLGVLAAPAVPTQPIFPFIELPALDSISGVSRRKRQIGNDSIVDNSVNVAYFVYKNLPWLLPPGEGKIINSLVIGTTLNDPQNKVQFTNNQTVKVTLHHLRRNNVENVSCVFWDTKTLSWKGDGCYVLTTQYQSTTCACNHLTNFAILVDIRGGSLDSLSEGAADALELISIFGCALSILFLTVSVILFQCLQAVHSERILIHRNLCITLLFAELVYIIGIHRTSNVGGCRAVAILLHFLFLSTFCWMLVEGLELYRLLIKVFEPDQTHMHYYYAFSVFVPVVVVAFSAGFGWRSYGTENYCWIDSGSGVLWTFVGPVIGVIAVNVVILLVALKVVLSVRSRDRSTGNRIMGWLKGSTTLLCLLGITWVFGFMSAIRKVEPVFTFVFTILNSMQGIFIFTLHILLNQKIQKALIKSVRKKLAIFSKERDHDAIAQNKITKQENVGLWEVISRLRTRQTGSLTIMTEQDNTRSDSSALEVTNIITTYPDNGNPLIENESNKSSRTT</sequence>
<dbReference type="WBParaSite" id="RSKR_0000077900.1">
    <property type="protein sequence ID" value="RSKR_0000077900.1"/>
    <property type="gene ID" value="RSKR_0000077900"/>
</dbReference>
<dbReference type="Proteomes" id="UP000095286">
    <property type="component" value="Unplaced"/>
</dbReference>
<accession>A0AC35THK6</accession>
<protein>
    <submittedName>
        <fullName evidence="2">Adhesion G protein-coupled receptor E1</fullName>
    </submittedName>
</protein>